<evidence type="ECO:0000256" key="5">
    <source>
        <dbReference type="ARBA" id="ARBA00022989"/>
    </source>
</evidence>
<evidence type="ECO:0000256" key="8">
    <source>
        <dbReference type="SAM" id="Phobius"/>
    </source>
</evidence>
<evidence type="ECO:0000256" key="1">
    <source>
        <dbReference type="ARBA" id="ARBA00004151"/>
    </source>
</evidence>
<organism evidence="11 12">
    <name type="scientific">Pleurodeles waltl</name>
    <name type="common">Iberian ribbed newt</name>
    <dbReference type="NCBI Taxonomy" id="8319"/>
    <lineage>
        <taxon>Eukaryota</taxon>
        <taxon>Metazoa</taxon>
        <taxon>Chordata</taxon>
        <taxon>Craniata</taxon>
        <taxon>Vertebrata</taxon>
        <taxon>Euteleostomi</taxon>
        <taxon>Amphibia</taxon>
        <taxon>Batrachia</taxon>
        <taxon>Caudata</taxon>
        <taxon>Salamandroidea</taxon>
        <taxon>Salamandridae</taxon>
        <taxon>Pleurodelinae</taxon>
        <taxon>Pleurodeles</taxon>
    </lineage>
</organism>
<dbReference type="EMBL" id="JANPWB010000006">
    <property type="protein sequence ID" value="KAJ1181581.1"/>
    <property type="molecule type" value="Genomic_DNA"/>
</dbReference>
<feature type="transmembrane region" description="Helical" evidence="8">
    <location>
        <begin position="459"/>
        <end position="478"/>
    </location>
</feature>
<keyword evidence="3 9" id="KW-0732">Signal</keyword>
<accession>A0AAV7TZA9</accession>
<dbReference type="PANTHER" id="PTHR12223:SF43">
    <property type="entry name" value="LECTIN, MANNOSE-BINDING, 1"/>
    <property type="match status" value="1"/>
</dbReference>
<dbReference type="Proteomes" id="UP001066276">
    <property type="component" value="Chromosome 3_2"/>
</dbReference>
<evidence type="ECO:0000313" key="12">
    <source>
        <dbReference type="Proteomes" id="UP001066276"/>
    </source>
</evidence>
<dbReference type="GO" id="GO:0005537">
    <property type="term" value="F:D-mannose binding"/>
    <property type="evidence" value="ECO:0007669"/>
    <property type="project" value="TreeGrafter"/>
</dbReference>
<evidence type="ECO:0000259" key="10">
    <source>
        <dbReference type="PROSITE" id="PS51328"/>
    </source>
</evidence>
<evidence type="ECO:0000256" key="4">
    <source>
        <dbReference type="ARBA" id="ARBA00022734"/>
    </source>
</evidence>
<dbReference type="GO" id="GO:0033116">
    <property type="term" value="C:endoplasmic reticulum-Golgi intermediate compartment membrane"/>
    <property type="evidence" value="ECO:0007669"/>
    <property type="project" value="UniProtKB-SubCell"/>
</dbReference>
<dbReference type="GO" id="GO:0006888">
    <property type="term" value="P:endoplasmic reticulum to Golgi vesicle-mediated transport"/>
    <property type="evidence" value="ECO:0007669"/>
    <property type="project" value="TreeGrafter"/>
</dbReference>
<keyword evidence="4" id="KW-0430">Lectin</keyword>
<dbReference type="FunFam" id="2.60.120.200:FF:000028">
    <property type="entry name" value="Blast:Protein ERGIC-53"/>
    <property type="match status" value="1"/>
</dbReference>
<dbReference type="InterPro" id="IPR005052">
    <property type="entry name" value="Lectin_leg"/>
</dbReference>
<comment type="caution">
    <text evidence="11">The sequence shown here is derived from an EMBL/GenBank/DDBJ whole genome shotgun (WGS) entry which is preliminary data.</text>
</comment>
<feature type="chain" id="PRO_5043753746" description="L-type lectin-like domain-containing protein" evidence="9">
    <location>
        <begin position="23"/>
        <end position="490"/>
    </location>
</feature>
<dbReference type="SUPFAM" id="SSF49899">
    <property type="entry name" value="Concanavalin A-like lectins/glucanases"/>
    <property type="match status" value="1"/>
</dbReference>
<keyword evidence="7" id="KW-1015">Disulfide bond</keyword>
<reference evidence="11" key="1">
    <citation type="journal article" date="2022" name="bioRxiv">
        <title>Sequencing and chromosome-scale assembly of the giantPleurodeles waltlgenome.</title>
        <authorList>
            <person name="Brown T."/>
            <person name="Elewa A."/>
            <person name="Iarovenko S."/>
            <person name="Subramanian E."/>
            <person name="Araus A.J."/>
            <person name="Petzold A."/>
            <person name="Susuki M."/>
            <person name="Suzuki K.-i.T."/>
            <person name="Hayashi T."/>
            <person name="Toyoda A."/>
            <person name="Oliveira C."/>
            <person name="Osipova E."/>
            <person name="Leigh N.D."/>
            <person name="Simon A."/>
            <person name="Yun M.H."/>
        </authorList>
    </citation>
    <scope>NUCLEOTIDE SEQUENCE</scope>
    <source>
        <strain evidence="11">20211129_DDA</strain>
        <tissue evidence="11">Liver</tissue>
    </source>
</reference>
<gene>
    <name evidence="11" type="ORF">NDU88_006786</name>
</gene>
<name>A0AAV7TZA9_PLEWA</name>
<protein>
    <recommendedName>
        <fullName evidence="10">L-type lectin-like domain-containing protein</fullName>
    </recommendedName>
</protein>
<dbReference type="GO" id="GO:0000139">
    <property type="term" value="C:Golgi membrane"/>
    <property type="evidence" value="ECO:0007669"/>
    <property type="project" value="TreeGrafter"/>
</dbReference>
<evidence type="ECO:0000256" key="7">
    <source>
        <dbReference type="ARBA" id="ARBA00023157"/>
    </source>
</evidence>
<keyword evidence="6 8" id="KW-0472">Membrane</keyword>
<evidence type="ECO:0000256" key="6">
    <source>
        <dbReference type="ARBA" id="ARBA00023136"/>
    </source>
</evidence>
<dbReference type="InterPro" id="IPR013320">
    <property type="entry name" value="ConA-like_dom_sf"/>
</dbReference>
<dbReference type="CDD" id="cd06902">
    <property type="entry name" value="lectin_ERGIC-53_ERGL"/>
    <property type="match status" value="1"/>
</dbReference>
<dbReference type="GO" id="GO:0005789">
    <property type="term" value="C:endoplasmic reticulum membrane"/>
    <property type="evidence" value="ECO:0007669"/>
    <property type="project" value="TreeGrafter"/>
</dbReference>
<feature type="signal peptide" evidence="9">
    <location>
        <begin position="1"/>
        <end position="22"/>
    </location>
</feature>
<evidence type="ECO:0000313" key="11">
    <source>
        <dbReference type="EMBL" id="KAJ1181581.1"/>
    </source>
</evidence>
<feature type="domain" description="L-type lectin-like" evidence="10">
    <location>
        <begin position="29"/>
        <end position="252"/>
    </location>
</feature>
<dbReference type="PANTHER" id="PTHR12223">
    <property type="entry name" value="VESICULAR MANNOSE-BINDING LECTIN"/>
    <property type="match status" value="1"/>
</dbReference>
<dbReference type="Pfam" id="PF03388">
    <property type="entry name" value="Lectin_leg-like"/>
    <property type="match status" value="1"/>
</dbReference>
<dbReference type="PROSITE" id="PS51328">
    <property type="entry name" value="L_LECTIN_LIKE"/>
    <property type="match status" value="1"/>
</dbReference>
<comment type="subcellular location">
    <subcellularLocation>
        <location evidence="1">Endoplasmic reticulum-Golgi intermediate compartment membrane</location>
        <topology evidence="1">Single-pass type I membrane protein</topology>
    </subcellularLocation>
</comment>
<evidence type="ECO:0000256" key="9">
    <source>
        <dbReference type="SAM" id="SignalP"/>
    </source>
</evidence>
<dbReference type="Gene3D" id="2.60.120.200">
    <property type="match status" value="1"/>
</dbReference>
<dbReference type="InterPro" id="IPR051136">
    <property type="entry name" value="Intracellular_Lectin-GPT"/>
</dbReference>
<sequence length="490" mass="54648">MSLLGFIPLLLASALLPCLSQSEPPTAHRRFEYKFSFKGPHLSLPNGDVPFWDYYGDAIPGTEEVRLVPSLRSKSGSIWTKYNASFEHWEVQISFRITGRGRSGADGLAVWYTRQRGETGSVYGASDLWDGVGIFFDTFDNDDRKNNPIILVVGNNGKLVYDHPNDGASQVLGACVRNFRNTPHPFRARITYYKKTLSIAINTGLSSSDEFYETCTEIKDMVVPSLGFFGVSAATGALADDHDVLSFLTFSLSDTWKEAADGQISKSEMDKFQKDFEHFEKELEKQKEDFQKQHPEERPPVEDLFESDSQRELEMVLDGQNRVLRELGHLSERLMMVSEEQKRHWDLLQRNLANETTTTVTGGQGQAAGAALEAALNGRSDLLQMLEEVRANIGKITAKAKEMPQSAGSSAGPQSSISDIKEHFDVVKRSLQSLVKNPVHGHRPLCPAAPVVPSCVSSGIFLLFLLMQTICTICYLAYRTKKDASLKKFF</sequence>
<keyword evidence="12" id="KW-1185">Reference proteome</keyword>
<proteinExistence type="predicted"/>
<dbReference type="GO" id="GO:0030134">
    <property type="term" value="C:COPII-coated ER to Golgi transport vesicle"/>
    <property type="evidence" value="ECO:0007669"/>
    <property type="project" value="TreeGrafter"/>
</dbReference>
<evidence type="ECO:0000256" key="3">
    <source>
        <dbReference type="ARBA" id="ARBA00022729"/>
    </source>
</evidence>
<dbReference type="AlphaFoldDB" id="A0AAV7TZA9"/>
<keyword evidence="5 8" id="KW-1133">Transmembrane helix</keyword>
<evidence type="ECO:0000256" key="2">
    <source>
        <dbReference type="ARBA" id="ARBA00022692"/>
    </source>
</evidence>
<keyword evidence="2 8" id="KW-0812">Transmembrane</keyword>